<dbReference type="AlphaFoldDB" id="Q5LRE2"/>
<dbReference type="InterPro" id="IPR050832">
    <property type="entry name" value="Bact_Acetyltransf"/>
</dbReference>
<gene>
    <name evidence="4" type="ordered locus">SPO2188</name>
</gene>
<name>Q5LRE2_RUEPO</name>
<dbReference type="Pfam" id="PF00583">
    <property type="entry name" value="Acetyltransf_1"/>
    <property type="match status" value="1"/>
</dbReference>
<feature type="domain" description="N-acetyltransferase" evidence="3">
    <location>
        <begin position="1"/>
        <end position="139"/>
    </location>
</feature>
<dbReference type="KEGG" id="sil:SPO2188"/>
<dbReference type="HOGENOM" id="CLU_121819_2_0_5"/>
<dbReference type="PANTHER" id="PTHR43877:SF2">
    <property type="entry name" value="AMINOALKYLPHOSPHONATE N-ACETYLTRANSFERASE-RELATED"/>
    <property type="match status" value="1"/>
</dbReference>
<dbReference type="STRING" id="246200.SPO2188"/>
<keyword evidence="5" id="KW-1185">Reference proteome</keyword>
<dbReference type="InterPro" id="IPR016181">
    <property type="entry name" value="Acyl_CoA_acyltransferase"/>
</dbReference>
<dbReference type="PROSITE" id="PS51186">
    <property type="entry name" value="GNAT"/>
    <property type="match status" value="1"/>
</dbReference>
<evidence type="ECO:0000313" key="4">
    <source>
        <dbReference type="EMBL" id="AAV95454.1"/>
    </source>
</evidence>
<dbReference type="EMBL" id="CP000031">
    <property type="protein sequence ID" value="AAV95454.1"/>
    <property type="molecule type" value="Genomic_DNA"/>
</dbReference>
<evidence type="ECO:0000313" key="5">
    <source>
        <dbReference type="Proteomes" id="UP000001023"/>
    </source>
</evidence>
<evidence type="ECO:0000259" key="3">
    <source>
        <dbReference type="PROSITE" id="PS51186"/>
    </source>
</evidence>
<keyword evidence="2" id="KW-0012">Acyltransferase</keyword>
<dbReference type="Gene3D" id="3.40.630.30">
    <property type="match status" value="1"/>
</dbReference>
<dbReference type="PaxDb" id="246200-SPO2188"/>
<dbReference type="eggNOG" id="COG0456">
    <property type="taxonomic scope" value="Bacteria"/>
</dbReference>
<keyword evidence="1" id="KW-0808">Transferase</keyword>
<evidence type="ECO:0000256" key="2">
    <source>
        <dbReference type="ARBA" id="ARBA00023315"/>
    </source>
</evidence>
<dbReference type="SMR" id="Q5LRE2"/>
<dbReference type="CDD" id="cd04301">
    <property type="entry name" value="NAT_SF"/>
    <property type="match status" value="1"/>
</dbReference>
<dbReference type="SUPFAM" id="SSF55729">
    <property type="entry name" value="Acyl-CoA N-acyltransferases (Nat)"/>
    <property type="match status" value="1"/>
</dbReference>
<dbReference type="PANTHER" id="PTHR43877">
    <property type="entry name" value="AMINOALKYLPHOSPHONATE N-ACETYLTRANSFERASE-RELATED-RELATED"/>
    <property type="match status" value="1"/>
</dbReference>
<dbReference type="InterPro" id="IPR000182">
    <property type="entry name" value="GNAT_dom"/>
</dbReference>
<reference evidence="4 5" key="1">
    <citation type="journal article" date="2004" name="Nature">
        <title>Genome sequence of Silicibacter pomeroyi reveals adaptations to the marine environment.</title>
        <authorList>
            <person name="Moran M.A."/>
            <person name="Buchan A."/>
            <person name="Gonzalez J.M."/>
            <person name="Heidelberg J.F."/>
            <person name="Whitman W.B."/>
            <person name="Kiene R.P."/>
            <person name="Henriksen J.R."/>
            <person name="King G.M."/>
            <person name="Belas R."/>
            <person name="Fuqua C."/>
            <person name="Brinkac L."/>
            <person name="Lewis M."/>
            <person name="Johri S."/>
            <person name="Weaver B."/>
            <person name="Pai G."/>
            <person name="Eisen J.A."/>
            <person name="Rahe E."/>
            <person name="Sheldon W.M."/>
            <person name="Ye W."/>
            <person name="Miller T.R."/>
            <person name="Carlton J."/>
            <person name="Rasko D.A."/>
            <person name="Paulsen I.T."/>
            <person name="Ren Q."/>
            <person name="Daugherty S.C."/>
            <person name="Deboy R.T."/>
            <person name="Dodson R.J."/>
            <person name="Durkin A.S."/>
            <person name="Madupu R."/>
            <person name="Nelson W.C."/>
            <person name="Sullivan S.A."/>
            <person name="Rosovitz M.J."/>
            <person name="Haft D.H."/>
            <person name="Selengut J."/>
            <person name="Ward N."/>
        </authorList>
    </citation>
    <scope>NUCLEOTIDE SEQUENCE [LARGE SCALE GENOMIC DNA]</scope>
    <source>
        <strain evidence="5">ATCC 700808 / DSM 15171 / DSS-3</strain>
    </source>
</reference>
<protein>
    <submittedName>
        <fullName evidence="4">Acetyltransferase, GNAT family</fullName>
    </submittedName>
</protein>
<dbReference type="GO" id="GO:0016747">
    <property type="term" value="F:acyltransferase activity, transferring groups other than amino-acyl groups"/>
    <property type="evidence" value="ECO:0007669"/>
    <property type="project" value="InterPro"/>
</dbReference>
<organism evidence="4 5">
    <name type="scientific">Ruegeria pomeroyi (strain ATCC 700808 / DSM 15171 / DSS-3)</name>
    <name type="common">Silicibacter pomeroyi</name>
    <dbReference type="NCBI Taxonomy" id="246200"/>
    <lineage>
        <taxon>Bacteria</taxon>
        <taxon>Pseudomonadati</taxon>
        <taxon>Pseudomonadota</taxon>
        <taxon>Alphaproteobacteria</taxon>
        <taxon>Rhodobacterales</taxon>
        <taxon>Roseobacteraceae</taxon>
        <taxon>Ruegeria</taxon>
    </lineage>
</organism>
<proteinExistence type="predicted"/>
<reference evidence="4 5" key="2">
    <citation type="journal article" date="2014" name="Stand. Genomic Sci.">
        <title>An updated genome annotation for the model marine bacterium Ruegeria pomeroyi DSS-3.</title>
        <authorList>
            <person name="Rivers A.R."/>
            <person name="Smith C.B."/>
            <person name="Moran M.A."/>
        </authorList>
    </citation>
    <scope>GENOME REANNOTATION</scope>
    <source>
        <strain evidence="5">ATCC 700808 / DSM 15171 / DSS-3</strain>
    </source>
</reference>
<dbReference type="RefSeq" id="WP_011047909.1">
    <property type="nucleotide sequence ID" value="NC_003911.12"/>
</dbReference>
<evidence type="ECO:0000256" key="1">
    <source>
        <dbReference type="ARBA" id="ARBA00022679"/>
    </source>
</evidence>
<sequence length="139" mass="15350">MRIRRARQEDIDALMAIRAGVRENRLSDPARVGRADYQEFLTLSTLWLCEIGGEVAGFAASDPRDGSIWALFVAPGHEGAGCGRALLARACADLRLAGWSEAWLTTEAGTRAERFYRRNGWLPQGVTADGDRVFRRALT</sequence>
<accession>Q5LRE2</accession>
<dbReference type="Proteomes" id="UP000001023">
    <property type="component" value="Chromosome"/>
</dbReference>